<organism evidence="1">
    <name type="scientific">viral metagenome</name>
    <dbReference type="NCBI Taxonomy" id="1070528"/>
    <lineage>
        <taxon>unclassified sequences</taxon>
        <taxon>metagenomes</taxon>
        <taxon>organismal metagenomes</taxon>
    </lineage>
</organism>
<dbReference type="InterPro" id="IPR043928">
    <property type="entry name" value="DNVP"/>
</dbReference>
<proteinExistence type="predicted"/>
<sequence>MVEKVKAVGTKLEVWKGKAKHTSGGLTKDKLMKNKRGKVISKKKHAAGIKAMARLKKLGYTTKKGQFGVFRHGKKVTKKSKK</sequence>
<dbReference type="AlphaFoldDB" id="A0A6C0JAW8"/>
<accession>A0A6C0JAW8</accession>
<dbReference type="GO" id="GO:0051276">
    <property type="term" value="P:chromosome organization"/>
    <property type="evidence" value="ECO:0007669"/>
    <property type="project" value="InterPro"/>
</dbReference>
<name>A0A6C0JAW8_9ZZZZ</name>
<dbReference type="Pfam" id="PF19060">
    <property type="entry name" value="DVNP"/>
    <property type="match status" value="1"/>
</dbReference>
<evidence type="ECO:0000313" key="1">
    <source>
        <dbReference type="EMBL" id="QHU01697.1"/>
    </source>
</evidence>
<dbReference type="GO" id="GO:0003677">
    <property type="term" value="F:DNA binding"/>
    <property type="evidence" value="ECO:0007669"/>
    <property type="project" value="InterPro"/>
</dbReference>
<protein>
    <submittedName>
        <fullName evidence="1">Uncharacterized protein</fullName>
    </submittedName>
</protein>
<dbReference type="EMBL" id="MN740346">
    <property type="protein sequence ID" value="QHU01697.1"/>
    <property type="molecule type" value="Genomic_DNA"/>
</dbReference>
<reference evidence="1" key="1">
    <citation type="journal article" date="2020" name="Nature">
        <title>Giant virus diversity and host interactions through global metagenomics.</title>
        <authorList>
            <person name="Schulz F."/>
            <person name="Roux S."/>
            <person name="Paez-Espino D."/>
            <person name="Jungbluth S."/>
            <person name="Walsh D.A."/>
            <person name="Denef V.J."/>
            <person name="McMahon K.D."/>
            <person name="Konstantinidis K.T."/>
            <person name="Eloe-Fadrosh E.A."/>
            <person name="Kyrpides N.C."/>
            <person name="Woyke T."/>
        </authorList>
    </citation>
    <scope>NUCLEOTIDE SEQUENCE</scope>
    <source>
        <strain evidence="1">GVMAG-M-3300025874-2</strain>
    </source>
</reference>